<evidence type="ECO:0000313" key="8">
    <source>
        <dbReference type="EMBL" id="KAB8446264.1"/>
    </source>
</evidence>
<feature type="region of interest" description="Disordered" evidence="6">
    <location>
        <begin position="1"/>
        <end position="66"/>
    </location>
</feature>
<dbReference type="SUPFAM" id="SSF57667">
    <property type="entry name" value="beta-beta-alpha zinc fingers"/>
    <property type="match status" value="1"/>
</dbReference>
<dbReference type="PANTHER" id="PTHR23057:SF0">
    <property type="entry name" value="JUXTAPOSED WITH ANOTHER ZINC FINGER PROTEIN 1"/>
    <property type="match status" value="1"/>
</dbReference>
<evidence type="ECO:0000256" key="3">
    <source>
        <dbReference type="ARBA" id="ARBA00022771"/>
    </source>
</evidence>
<keyword evidence="1" id="KW-0479">Metal-binding</keyword>
<evidence type="ECO:0000256" key="4">
    <source>
        <dbReference type="ARBA" id="ARBA00022833"/>
    </source>
</evidence>
<dbReference type="Gene3D" id="3.30.160.60">
    <property type="entry name" value="Classic Zinc Finger"/>
    <property type="match status" value="2"/>
</dbReference>
<evidence type="ECO:0000259" key="7">
    <source>
        <dbReference type="PROSITE" id="PS50157"/>
    </source>
</evidence>
<keyword evidence="2" id="KW-0677">Repeat</keyword>
<dbReference type="PROSITE" id="PS00028">
    <property type="entry name" value="ZINC_FINGER_C2H2_1"/>
    <property type="match status" value="1"/>
</dbReference>
<reference evidence="8 9" key="1">
    <citation type="submission" date="2019-06" db="EMBL/GenBank/DDBJ databases">
        <title>A chromosomal-level reference genome of Carpinus fangiana (Coryloideae, Betulaceae).</title>
        <authorList>
            <person name="Yang X."/>
            <person name="Wang Z."/>
            <person name="Zhang L."/>
            <person name="Hao G."/>
            <person name="Liu J."/>
            <person name="Yang Y."/>
        </authorList>
    </citation>
    <scope>NUCLEOTIDE SEQUENCE [LARGE SCALE GENOMIC DNA]</scope>
    <source>
        <strain evidence="8">Cfa_2016G</strain>
        <tissue evidence="8">Leaf</tissue>
    </source>
</reference>
<evidence type="ECO:0000313" key="9">
    <source>
        <dbReference type="Proteomes" id="UP000327013"/>
    </source>
</evidence>
<evidence type="ECO:0000256" key="2">
    <source>
        <dbReference type="ARBA" id="ARBA00022737"/>
    </source>
</evidence>
<name>A0A5N6L0G1_9ROSI</name>
<dbReference type="InterPro" id="IPR036236">
    <property type="entry name" value="Znf_C2H2_sf"/>
</dbReference>
<comment type="caution">
    <text evidence="8">The sequence shown here is derived from an EMBL/GenBank/DDBJ whole genome shotgun (WGS) entry which is preliminary data.</text>
</comment>
<keyword evidence="9" id="KW-1185">Reference proteome</keyword>
<evidence type="ECO:0000256" key="5">
    <source>
        <dbReference type="PROSITE-ProRule" id="PRU00042"/>
    </source>
</evidence>
<evidence type="ECO:0000256" key="6">
    <source>
        <dbReference type="SAM" id="MobiDB-lite"/>
    </source>
</evidence>
<organism evidence="8 9">
    <name type="scientific">Carpinus fangiana</name>
    <dbReference type="NCBI Taxonomy" id="176857"/>
    <lineage>
        <taxon>Eukaryota</taxon>
        <taxon>Viridiplantae</taxon>
        <taxon>Streptophyta</taxon>
        <taxon>Embryophyta</taxon>
        <taxon>Tracheophyta</taxon>
        <taxon>Spermatophyta</taxon>
        <taxon>Magnoliopsida</taxon>
        <taxon>eudicotyledons</taxon>
        <taxon>Gunneridae</taxon>
        <taxon>Pentapetalae</taxon>
        <taxon>rosids</taxon>
        <taxon>fabids</taxon>
        <taxon>Fagales</taxon>
        <taxon>Betulaceae</taxon>
        <taxon>Carpinus</taxon>
    </lineage>
</organism>
<keyword evidence="3 5" id="KW-0863">Zinc-finger</keyword>
<dbReference type="GO" id="GO:0005634">
    <property type="term" value="C:nucleus"/>
    <property type="evidence" value="ECO:0007669"/>
    <property type="project" value="TreeGrafter"/>
</dbReference>
<keyword evidence="4" id="KW-0862">Zinc</keyword>
<dbReference type="InterPro" id="IPR051580">
    <property type="entry name" value="ZnF-Chromatin_assoc"/>
</dbReference>
<dbReference type="AlphaFoldDB" id="A0A5N6L0G1"/>
<dbReference type="OrthoDB" id="1662883at2759"/>
<evidence type="ECO:0000256" key="1">
    <source>
        <dbReference type="ARBA" id="ARBA00022723"/>
    </source>
</evidence>
<dbReference type="Proteomes" id="UP000327013">
    <property type="component" value="Unassembled WGS sequence"/>
</dbReference>
<dbReference type="FunFam" id="3.30.160.60:FF:000446">
    <property type="entry name" value="Zinc finger protein"/>
    <property type="match status" value="1"/>
</dbReference>
<protein>
    <recommendedName>
        <fullName evidence="7">C2H2-type domain-containing protein</fullName>
    </recommendedName>
</protein>
<dbReference type="InterPro" id="IPR013087">
    <property type="entry name" value="Znf_C2H2_type"/>
</dbReference>
<accession>A0A5N6L0G1</accession>
<sequence length="542" mass="58663">MTAASPIEIQRSSASPQNRSSNLTTALQQQDSQRPISSSDMDPPSTLGAKSISGRQDSLGYGLSSSNTAARPISVKGRRESMAAGSFMGGMSWGGMSVGSWVQDDIMMGGTSPYNVQSPSFHSSSYLPKMEANFWNNLRCCEMGFKDLHELLQHFEEVHSQQPSTFPARMSQSQRGSFFRRKSSTVGGLGSFGQNGDVMKGTQQVRGGFGADKAATSPLRPAQDADSMRKSSLSNVQDIDTLGDMELDDDTPPPSMGGFQQPLGGSQSQLGINTGIANDMHDYQESVPNTPTAARNGLQRQNNPIVSSVNTPTMGTPNLQNDDGAFGDADGLDGQFSANLPFNQQMMQNLNNDFGGLDFNSTGNDMPLDMCINDPAKALFSADGGINSQQFPQFGFMNGAQSGNDEAARRLQAQQLAASRGRLPGEEDRPFKCPVIGCEKAYKNANGLRYHEKHGHSTQKLKENGDGTFSIVDPVTSIPYPGTVGMEKEKPYRCEVCGKRYKNLNGLKYHRNHSPPCNPEFNFNNVALPGMQQPNMHTDSVF</sequence>
<dbReference type="PANTHER" id="PTHR23057">
    <property type="entry name" value="JUXTAPOSED WITH ANOTHER ZINC FINGER PROTEIN 1"/>
    <property type="match status" value="1"/>
</dbReference>
<proteinExistence type="predicted"/>
<dbReference type="GO" id="GO:0008270">
    <property type="term" value="F:zinc ion binding"/>
    <property type="evidence" value="ECO:0007669"/>
    <property type="project" value="UniProtKB-KW"/>
</dbReference>
<feature type="domain" description="C2H2-type" evidence="7">
    <location>
        <begin position="492"/>
        <end position="519"/>
    </location>
</feature>
<feature type="compositionally biased region" description="Polar residues" evidence="6">
    <location>
        <begin position="10"/>
        <end position="40"/>
    </location>
</feature>
<feature type="domain" description="C2H2-type" evidence="7">
    <location>
        <begin position="431"/>
        <end position="461"/>
    </location>
</feature>
<dbReference type="SMART" id="SM00355">
    <property type="entry name" value="ZnF_C2H2"/>
    <property type="match status" value="3"/>
</dbReference>
<dbReference type="EMBL" id="VIBQ01000038">
    <property type="protein sequence ID" value="KAB8446264.1"/>
    <property type="molecule type" value="Genomic_DNA"/>
</dbReference>
<dbReference type="PROSITE" id="PS50157">
    <property type="entry name" value="ZINC_FINGER_C2H2_2"/>
    <property type="match status" value="2"/>
</dbReference>
<gene>
    <name evidence="8" type="ORF">FH972_025245</name>
</gene>
<feature type="region of interest" description="Disordered" evidence="6">
    <location>
        <begin position="209"/>
        <end position="233"/>
    </location>
</feature>